<dbReference type="EMBL" id="LSSK01001888">
    <property type="protein sequence ID" value="OMH78579.1"/>
    <property type="molecule type" value="Genomic_DNA"/>
</dbReference>
<dbReference type="PANTHER" id="PTHR15239:SF6">
    <property type="entry name" value="RIBOSOME QUALITY CONTROL COMPLEX SUBUNIT NEMF"/>
    <property type="match status" value="1"/>
</dbReference>
<evidence type="ECO:0000259" key="7">
    <source>
        <dbReference type="Pfam" id="PF11923"/>
    </source>
</evidence>
<feature type="compositionally biased region" description="Basic residues" evidence="5">
    <location>
        <begin position="721"/>
        <end position="731"/>
    </location>
</feature>
<evidence type="ECO:0000256" key="5">
    <source>
        <dbReference type="SAM" id="MobiDB-lite"/>
    </source>
</evidence>
<dbReference type="GO" id="GO:0072344">
    <property type="term" value="P:rescue of stalled ribosome"/>
    <property type="evidence" value="ECO:0007669"/>
    <property type="project" value="TreeGrafter"/>
</dbReference>
<dbReference type="Proteomes" id="UP000188320">
    <property type="component" value="Unassembled WGS sequence"/>
</dbReference>
<organism evidence="8 10">
    <name type="scientific">Zancudomyces culisetae</name>
    <name type="common">Gut fungus</name>
    <name type="synonym">Smittium culisetae</name>
    <dbReference type="NCBI Taxonomy" id="1213189"/>
    <lineage>
        <taxon>Eukaryota</taxon>
        <taxon>Fungi</taxon>
        <taxon>Fungi incertae sedis</taxon>
        <taxon>Zoopagomycota</taxon>
        <taxon>Kickxellomycotina</taxon>
        <taxon>Harpellomycetes</taxon>
        <taxon>Harpellales</taxon>
        <taxon>Legeriomycetaceae</taxon>
        <taxon>Zancudomyces</taxon>
    </lineage>
</organism>
<evidence type="ECO:0000256" key="2">
    <source>
        <dbReference type="ARBA" id="ARBA00008318"/>
    </source>
</evidence>
<comment type="caution">
    <text evidence="8">The sequence shown here is derived from an EMBL/GenBank/DDBJ whole genome shotgun (WGS) entry which is preliminary data.</text>
</comment>
<feature type="domain" description="NFACT protein C-terminal" evidence="7">
    <location>
        <begin position="607"/>
        <end position="680"/>
    </location>
</feature>
<comment type="subcellular location">
    <subcellularLocation>
        <location evidence="1">Cytoplasm</location>
    </subcellularLocation>
</comment>
<dbReference type="Pfam" id="PF11923">
    <property type="entry name" value="NFACT-C"/>
    <property type="match status" value="1"/>
</dbReference>
<feature type="compositionally biased region" description="Low complexity" evidence="5">
    <location>
        <begin position="565"/>
        <end position="587"/>
    </location>
</feature>
<feature type="compositionally biased region" description="Basic residues" evidence="5">
    <location>
        <begin position="468"/>
        <end position="485"/>
    </location>
</feature>
<dbReference type="AlphaFoldDB" id="A0A1R1PCD4"/>
<keyword evidence="10" id="KW-1185">Reference proteome</keyword>
<dbReference type="GO" id="GO:1990116">
    <property type="term" value="P:ribosome-associated ubiquitin-dependent protein catabolic process"/>
    <property type="evidence" value="ECO:0007669"/>
    <property type="project" value="TreeGrafter"/>
</dbReference>
<evidence type="ECO:0000313" key="10">
    <source>
        <dbReference type="Proteomes" id="UP000188320"/>
    </source>
</evidence>
<feature type="compositionally biased region" description="Basic and acidic residues" evidence="5">
    <location>
        <begin position="497"/>
        <end position="517"/>
    </location>
</feature>
<reference evidence="8" key="2">
    <citation type="submission" date="2017-01" db="EMBL/GenBank/DDBJ databases">
        <authorList>
            <person name="Mah S.A."/>
            <person name="Swanson W.J."/>
            <person name="Moy G.W."/>
            <person name="Vacquier V.D."/>
        </authorList>
    </citation>
    <scope>NUCLEOTIDE SEQUENCE [LARGE SCALE GENOMIC DNA]</scope>
    <source>
        <strain evidence="8">COL-18-3</strain>
    </source>
</reference>
<dbReference type="GO" id="GO:0000049">
    <property type="term" value="F:tRNA binding"/>
    <property type="evidence" value="ECO:0007669"/>
    <property type="project" value="TreeGrafter"/>
</dbReference>
<evidence type="ECO:0000259" key="6">
    <source>
        <dbReference type="Pfam" id="PF05670"/>
    </source>
</evidence>
<comment type="similarity">
    <text evidence="2">Belongs to the NEMF family.</text>
</comment>
<evidence type="ECO:0000256" key="1">
    <source>
        <dbReference type="ARBA" id="ARBA00004496"/>
    </source>
</evidence>
<keyword evidence="3" id="KW-0963">Cytoplasm</keyword>
<feature type="domain" description="NFACT RNA-binding" evidence="6">
    <location>
        <begin position="217"/>
        <end position="335"/>
    </location>
</feature>
<protein>
    <submittedName>
        <fullName evidence="8">Nuclear export mediator factor NEMF-like protein</fullName>
    </submittedName>
</protein>
<dbReference type="OrthoDB" id="207084at2759"/>
<dbReference type="InterPro" id="IPR051608">
    <property type="entry name" value="RQC_Subunit_NEMF"/>
</dbReference>
<evidence type="ECO:0000256" key="4">
    <source>
        <dbReference type="ARBA" id="ARBA00023054"/>
    </source>
</evidence>
<keyword evidence="4" id="KW-0175">Coiled coil</keyword>
<name>A0A1R1PCD4_ZANCU</name>
<dbReference type="InterPro" id="IPR008532">
    <property type="entry name" value="NFACT_RNA-bd"/>
</dbReference>
<dbReference type="InterPro" id="IPR021846">
    <property type="entry name" value="NFACT-C"/>
</dbReference>
<sequence>MYSKRFGTFSEAVDKFYSVIEESKRTNRERAQTNVKDKKLRAIKHEQEQRIKALVELQRVSGMKAEIINENLEQTDQILTLINTLLAAEIDWEELEELVQDQKKAGHVIARDIEGLDLKKNVVKVNFTNSQETTKTVIDLDLNLSAHGNVRQYYEVKKAAAIKEEKTKRAADQAIKRATAKIYGNKKSGAVSLHNQQAILSEKKQLLRNRKIMWFEKFNWFISSDGYLVLGGKDMQQNEMLVRKYMRAHDVYVHADVHGACSVIVLNNASSSSSSSPPPLIKPSTLIQAGSMAMCYSKAWESKIITSAYWVHSNQVSKTAPTGEYLSTGSFMVRGKKNYLPPSNLVYGFGILFKLLNPISTNKSEPDVLDQQQTITSSITEGDNESVSVYDQYDELREKYNLDSVDENAQIEAQRLPSFLKQSDIASLNIPSEHPILPSTSKKNGSKSKQSSSNTDNKKQAAAAAAASKKKKEKNPKYSSKQKRGHNNDQEYDSDDVERNLIKMELLGKNKKGENKQKKSSKHSNKSSVASTLPKKTFNNSLSRNQPEKSTSDGIDTLNAESVKPLEQSQQPQSQQPKLQQQQQQQGEGQGENEELVAAVETFSNNENQEFLNSLCPNPNINPESDNNQILYAIPVMAPYSTLQLANYKYKAKLYPGNMKKGAISKTINALFTKNNKDLEELTCIRSMFEVNADLVLNTIISKSRVESNINDSGKGGKSSKGQKKSNSKKK</sequence>
<evidence type="ECO:0000313" key="8">
    <source>
        <dbReference type="EMBL" id="OMH78579.1"/>
    </source>
</evidence>
<dbReference type="EMBL" id="LSSK01000389">
    <property type="protein sequence ID" value="OMH83502.1"/>
    <property type="molecule type" value="Genomic_DNA"/>
</dbReference>
<feature type="compositionally biased region" description="Low complexity" evidence="5">
    <location>
        <begin position="439"/>
        <end position="467"/>
    </location>
</feature>
<feature type="region of interest" description="Disordered" evidence="5">
    <location>
        <begin position="708"/>
        <end position="731"/>
    </location>
</feature>
<reference evidence="10" key="1">
    <citation type="submission" date="2017-01" db="EMBL/GenBank/DDBJ databases">
        <authorList>
            <person name="Wang Y."/>
            <person name="White M."/>
            <person name="Kvist S."/>
            <person name="Moncalvo J.-M."/>
        </authorList>
    </citation>
    <scope>NUCLEOTIDE SEQUENCE [LARGE SCALE GENOMIC DNA]</scope>
    <source>
        <strain evidence="10">COL-18-3</strain>
    </source>
</reference>
<dbReference type="GO" id="GO:0005737">
    <property type="term" value="C:cytoplasm"/>
    <property type="evidence" value="ECO:0007669"/>
    <property type="project" value="UniProtKB-SubCell"/>
</dbReference>
<dbReference type="GO" id="GO:1990112">
    <property type="term" value="C:RQC complex"/>
    <property type="evidence" value="ECO:0007669"/>
    <property type="project" value="TreeGrafter"/>
</dbReference>
<evidence type="ECO:0000256" key="3">
    <source>
        <dbReference type="ARBA" id="ARBA00022490"/>
    </source>
</evidence>
<dbReference type="PANTHER" id="PTHR15239">
    <property type="entry name" value="NUCLEAR EXPORT MEDIATOR FACTOR NEMF"/>
    <property type="match status" value="1"/>
</dbReference>
<evidence type="ECO:0000313" key="9">
    <source>
        <dbReference type="EMBL" id="OMH83502.1"/>
    </source>
</evidence>
<dbReference type="Pfam" id="PF05670">
    <property type="entry name" value="NFACT-R_1"/>
    <property type="match status" value="1"/>
</dbReference>
<dbReference type="GO" id="GO:0043023">
    <property type="term" value="F:ribosomal large subunit binding"/>
    <property type="evidence" value="ECO:0007669"/>
    <property type="project" value="TreeGrafter"/>
</dbReference>
<gene>
    <name evidence="9" type="ORF">AX774_g2973</name>
    <name evidence="8" type="ORF">AX774_g8028</name>
</gene>
<feature type="region of interest" description="Disordered" evidence="5">
    <location>
        <begin position="430"/>
        <end position="594"/>
    </location>
</feature>
<proteinExistence type="inferred from homology"/>
<accession>A0A1R1PCD4</accession>